<evidence type="ECO:0000313" key="2">
    <source>
        <dbReference type="EMBL" id="OVE62915.1"/>
    </source>
</evidence>
<protein>
    <submittedName>
        <fullName evidence="2">NADPH-dependent butanol dehydrogenase</fullName>
    </submittedName>
</protein>
<dbReference type="AlphaFoldDB" id="A0A202CH33"/>
<sequence length="93" mass="10332">LPRAYKNGSDELAREKVHNASTIAGMAFSNAFLGINHSLAHKLGAEFQIAHGRANAILLPHVIRYNAAKPKKFTAFPKYSHFIADQRYAEIAR</sequence>
<dbReference type="PANTHER" id="PTHR11496:SF83">
    <property type="entry name" value="HYDROXYACID-OXOACID TRANSHYDROGENASE, MITOCHONDRIAL"/>
    <property type="match status" value="1"/>
</dbReference>
<dbReference type="Pfam" id="PF25137">
    <property type="entry name" value="ADH_Fe_C"/>
    <property type="match status" value="1"/>
</dbReference>
<name>A0A202CH33_9FLAO</name>
<keyword evidence="3" id="KW-1185">Reference proteome</keyword>
<evidence type="ECO:0000259" key="1">
    <source>
        <dbReference type="Pfam" id="PF25137"/>
    </source>
</evidence>
<organism evidence="2 3">
    <name type="scientific">Chryseobacterium mucoviscidosis</name>
    <dbReference type="NCBI Taxonomy" id="1945581"/>
    <lineage>
        <taxon>Bacteria</taxon>
        <taxon>Pseudomonadati</taxon>
        <taxon>Bacteroidota</taxon>
        <taxon>Flavobacteriia</taxon>
        <taxon>Flavobacteriales</taxon>
        <taxon>Weeksellaceae</taxon>
        <taxon>Chryseobacterium group</taxon>
        <taxon>Chryseobacterium</taxon>
    </lineage>
</organism>
<proteinExistence type="predicted"/>
<gene>
    <name evidence="2" type="ORF">B0E34_00585</name>
</gene>
<feature type="domain" description="Fe-containing alcohol dehydrogenase-like C-terminal" evidence="1">
    <location>
        <begin position="1"/>
        <end position="83"/>
    </location>
</feature>
<dbReference type="Proteomes" id="UP000196355">
    <property type="component" value="Unassembled WGS sequence"/>
</dbReference>
<dbReference type="Gene3D" id="1.20.1090.10">
    <property type="entry name" value="Dehydroquinate synthase-like - alpha domain"/>
    <property type="match status" value="1"/>
</dbReference>
<dbReference type="InterPro" id="IPR039697">
    <property type="entry name" value="Alcohol_dehydrogenase_Fe"/>
</dbReference>
<dbReference type="SUPFAM" id="SSF56796">
    <property type="entry name" value="Dehydroquinate synthase-like"/>
    <property type="match status" value="1"/>
</dbReference>
<feature type="non-terminal residue" evidence="2">
    <location>
        <position position="93"/>
    </location>
</feature>
<accession>A0A202CH33</accession>
<evidence type="ECO:0000313" key="3">
    <source>
        <dbReference type="Proteomes" id="UP000196355"/>
    </source>
</evidence>
<comment type="caution">
    <text evidence="2">The sequence shown here is derived from an EMBL/GenBank/DDBJ whole genome shotgun (WGS) entry which is preliminary data.</text>
</comment>
<feature type="non-terminal residue" evidence="2">
    <location>
        <position position="1"/>
    </location>
</feature>
<dbReference type="PANTHER" id="PTHR11496">
    <property type="entry name" value="ALCOHOL DEHYDROGENASE"/>
    <property type="match status" value="1"/>
</dbReference>
<dbReference type="InterPro" id="IPR056798">
    <property type="entry name" value="ADH_Fe_C"/>
</dbReference>
<dbReference type="GO" id="GO:0004022">
    <property type="term" value="F:alcohol dehydrogenase (NAD+) activity"/>
    <property type="evidence" value="ECO:0007669"/>
    <property type="project" value="TreeGrafter"/>
</dbReference>
<reference evidence="3" key="1">
    <citation type="submission" date="2017-02" db="EMBL/GenBank/DDBJ databases">
        <authorList>
            <person name="Tetz G."/>
            <person name="Tetz V."/>
        </authorList>
    </citation>
    <scope>NUCLEOTIDE SEQUENCE [LARGE SCALE GENOMIC DNA]</scope>
    <source>
        <strain evidence="3">VT16-26</strain>
    </source>
</reference>
<dbReference type="EMBL" id="MVAG01000036">
    <property type="protein sequence ID" value="OVE62915.1"/>
    <property type="molecule type" value="Genomic_DNA"/>
</dbReference>